<gene>
    <name evidence="1" type="ORF">UFOVP116_245</name>
</gene>
<organism evidence="1">
    <name type="scientific">uncultured Caudovirales phage</name>
    <dbReference type="NCBI Taxonomy" id="2100421"/>
    <lineage>
        <taxon>Viruses</taxon>
        <taxon>Duplodnaviria</taxon>
        <taxon>Heunggongvirae</taxon>
        <taxon>Uroviricota</taxon>
        <taxon>Caudoviricetes</taxon>
        <taxon>Peduoviridae</taxon>
        <taxon>Maltschvirus</taxon>
        <taxon>Maltschvirus maltsch</taxon>
    </lineage>
</organism>
<name>A0A6J5L6M2_9CAUD</name>
<dbReference type="EMBL" id="LR796237">
    <property type="protein sequence ID" value="CAB4130051.1"/>
    <property type="molecule type" value="Genomic_DNA"/>
</dbReference>
<reference evidence="1" key="1">
    <citation type="submission" date="2020-04" db="EMBL/GenBank/DDBJ databases">
        <authorList>
            <person name="Chiriac C."/>
            <person name="Salcher M."/>
            <person name="Ghai R."/>
            <person name="Kavagutti S V."/>
        </authorList>
    </citation>
    <scope>NUCLEOTIDE SEQUENCE</scope>
</reference>
<accession>A0A6J5L6M2</accession>
<proteinExistence type="predicted"/>
<sequence>MKFNATRDDFKHTVKKLTEASHARYGDYAYSAGFYESMIADMLVELPKARRDAYLEMLQTTSKELKK</sequence>
<protein>
    <submittedName>
        <fullName evidence="1">Uncharacterized protein</fullName>
    </submittedName>
</protein>
<evidence type="ECO:0000313" key="1">
    <source>
        <dbReference type="EMBL" id="CAB4130051.1"/>
    </source>
</evidence>